<dbReference type="AlphaFoldDB" id="A0A402CKE2"/>
<comment type="caution">
    <text evidence="2">The sequence shown here is derived from an EMBL/GenBank/DDBJ whole genome shotgun (WGS) entry which is preliminary data.</text>
</comment>
<feature type="domain" description="Gp5/Type VI secretion system Vgr protein OB-fold" evidence="1">
    <location>
        <begin position="9"/>
        <end position="81"/>
    </location>
</feature>
<evidence type="ECO:0000313" key="3">
    <source>
        <dbReference type="Proteomes" id="UP000287519"/>
    </source>
</evidence>
<dbReference type="SUPFAM" id="SSF69255">
    <property type="entry name" value="gp5 N-terminal domain-like"/>
    <property type="match status" value="1"/>
</dbReference>
<protein>
    <submittedName>
        <fullName evidence="2">VgrG protein</fullName>
    </submittedName>
</protein>
<sequence>MQQQNAIVVGIVADLDDPDRLGRVRVTYPNYDDQLSNWARVAAPMAGKKRGFRFTPEVGDEVLVVHEQGDKRRPYVMGGLWSSADEPATDDGNPAANNWRFIVSRSGHLVKLDDTAGAEKVEIIDQSGMLRVVLDSSGPKIEVTASTGDIDLKAPSGTVTIDAATVRIKASSSLQIEAGGTLTVTGATVNIN</sequence>
<dbReference type="Pfam" id="PF04717">
    <property type="entry name" value="Phage_base_V"/>
    <property type="match status" value="1"/>
</dbReference>
<dbReference type="SUPFAM" id="SSF69349">
    <property type="entry name" value="Phage fibre proteins"/>
    <property type="match status" value="1"/>
</dbReference>
<dbReference type="InterPro" id="IPR006531">
    <property type="entry name" value="Gp5/Vgr_OB"/>
</dbReference>
<keyword evidence="3" id="KW-1185">Reference proteome</keyword>
<name>A0A402CKE2_RHOWR</name>
<evidence type="ECO:0000259" key="1">
    <source>
        <dbReference type="Pfam" id="PF04717"/>
    </source>
</evidence>
<dbReference type="InterPro" id="IPR037026">
    <property type="entry name" value="Vgr_OB-fold_dom_sf"/>
</dbReference>
<gene>
    <name evidence="2" type="ORF">Rhow_008404</name>
</gene>
<organism evidence="2 3">
    <name type="scientific">Rhodococcus wratislaviensis</name>
    <name type="common">Tsukamurella wratislaviensis</name>
    <dbReference type="NCBI Taxonomy" id="44752"/>
    <lineage>
        <taxon>Bacteria</taxon>
        <taxon>Bacillati</taxon>
        <taxon>Actinomycetota</taxon>
        <taxon>Actinomycetes</taxon>
        <taxon>Mycobacteriales</taxon>
        <taxon>Nocardiaceae</taxon>
        <taxon>Rhodococcus</taxon>
    </lineage>
</organism>
<evidence type="ECO:0000313" key="2">
    <source>
        <dbReference type="EMBL" id="GCE44106.1"/>
    </source>
</evidence>
<proteinExistence type="predicted"/>
<dbReference type="Proteomes" id="UP000287519">
    <property type="component" value="Unassembled WGS sequence"/>
</dbReference>
<reference evidence="2 3" key="1">
    <citation type="submission" date="2018-11" db="EMBL/GenBank/DDBJ databases">
        <title>Microbial catabolism of amino acid.</title>
        <authorList>
            <person name="Hibi M."/>
            <person name="Ogawa J."/>
        </authorList>
    </citation>
    <scope>NUCLEOTIDE SEQUENCE [LARGE SCALE GENOMIC DNA]</scope>
    <source>
        <strain evidence="2 3">C31-06</strain>
    </source>
</reference>
<dbReference type="Gene3D" id="2.40.50.230">
    <property type="entry name" value="Gp5 N-terminal domain"/>
    <property type="match status" value="1"/>
</dbReference>
<accession>A0A402CKE2</accession>
<dbReference type="OrthoDB" id="1907165at2"/>
<dbReference type="EMBL" id="BHYM01000087">
    <property type="protein sequence ID" value="GCE44106.1"/>
    <property type="molecule type" value="Genomic_DNA"/>
</dbReference>
<dbReference type="RefSeq" id="WP_124395752.1">
    <property type="nucleotide sequence ID" value="NZ_BHYM01000087.1"/>
</dbReference>